<name>A0A7R9T0E8_9CHLO</name>
<feature type="domain" description="BRCT" evidence="2">
    <location>
        <begin position="113"/>
        <end position="202"/>
    </location>
</feature>
<dbReference type="EMBL" id="HBDX01001815">
    <property type="protein sequence ID" value="CAD8220834.1"/>
    <property type="molecule type" value="Transcribed_RNA"/>
</dbReference>
<feature type="compositionally biased region" description="Basic and acidic residues" evidence="1">
    <location>
        <begin position="668"/>
        <end position="679"/>
    </location>
</feature>
<evidence type="ECO:0000256" key="1">
    <source>
        <dbReference type="SAM" id="MobiDB-lite"/>
    </source>
</evidence>
<feature type="region of interest" description="Disordered" evidence="1">
    <location>
        <begin position="597"/>
        <end position="627"/>
    </location>
</feature>
<evidence type="ECO:0000313" key="3">
    <source>
        <dbReference type="EMBL" id="CAD8220834.1"/>
    </source>
</evidence>
<feature type="compositionally biased region" description="Polar residues" evidence="1">
    <location>
        <begin position="266"/>
        <end position="279"/>
    </location>
</feature>
<accession>A0A7R9T0E8</accession>
<dbReference type="Pfam" id="PF12738">
    <property type="entry name" value="PTCB-BRCT"/>
    <property type="match status" value="1"/>
</dbReference>
<dbReference type="Gene3D" id="3.40.50.10190">
    <property type="entry name" value="BRCT domain"/>
    <property type="match status" value="3"/>
</dbReference>
<dbReference type="PROSITE" id="PS50172">
    <property type="entry name" value="BRCT"/>
    <property type="match status" value="2"/>
</dbReference>
<dbReference type="InterPro" id="IPR036420">
    <property type="entry name" value="BRCT_dom_sf"/>
</dbReference>
<dbReference type="CDD" id="cd17738">
    <property type="entry name" value="BRCT_TopBP1_rpt7"/>
    <property type="match status" value="1"/>
</dbReference>
<reference evidence="3" key="1">
    <citation type="submission" date="2021-01" db="EMBL/GenBank/DDBJ databases">
        <authorList>
            <person name="Corre E."/>
            <person name="Pelletier E."/>
            <person name="Niang G."/>
            <person name="Scheremetjew M."/>
            <person name="Finn R."/>
            <person name="Kale V."/>
            <person name="Holt S."/>
            <person name="Cochrane G."/>
            <person name="Meng A."/>
            <person name="Brown T."/>
            <person name="Cohen L."/>
        </authorList>
    </citation>
    <scope>NUCLEOTIDE SEQUENCE</scope>
    <source>
        <strain evidence="3">Clade-A-BCC118000</strain>
    </source>
</reference>
<feature type="compositionally biased region" description="Low complexity" evidence="1">
    <location>
        <begin position="682"/>
        <end position="700"/>
    </location>
</feature>
<dbReference type="InterPro" id="IPR001357">
    <property type="entry name" value="BRCT_dom"/>
</dbReference>
<sequence length="1057" mass="114201">MASQPSLVVELGEPFLRDVVVCAREGLREALDEERIREIEKLVVHHGGQVRANVEDGGVTHALLASARGTTATRARARGAETAHPEWVRACVHAKRVLSVDENVLYRPPETMEGVKEMRDCVVCVTGYAGARRRDVETMTRVLGGKFQKAFDRSVTHLVTYEFAGAKWERARDIGSAYIVNHRWLEDSIRTWTRANEASYASRSGKEEDELAAQGVVPDSEDEVEDVANEVSVIPDSLVDGTTSAEKWKSTSDANTLLAVAGASQGAPSTVTKKTPSTVRNDRGKSASKSRSSQKLSFRSPDWEEEVKRGAHVARSARNRIDPSIQRALQEGTSQPEAVFTGLIGSPNDVEMAFGGRFAPANAWFSFFDDADQEPLTDMTTLDDFYALVARGQRSSGDTEEKMRRIKAGETRFDVFDMGISEAREEEVVRPGSGLIIQTLYSGTVVLVSELHREYCEEIVQLVDTLEMQQQQGPLGSLIHAMLRVETAKQPVREGEQIKPGPNALLKTFLAYLALAHNFSETDQAQLFNGDGTLVNADTIITLPARAPGNLRGILLKEVQRSLRDVLAGLYELLAGPTEPDPTQQAPLSQHPLSQLELEEEENEEQEEEEEEEIAREEKRQEEGEELPHQLEMGEADVSEPVAAAVSAAAPADVEIAEEARATSPAERQARRATPEARPTRTRTAAVEASTSRQKPVPAAKPKKTAKVKKTTPKVSTRAAEAVLVTNPKAHITLSGFSSAGIKKYSSIVRRIGAVLCPGHEWEPSTTHVVFGERGSRSIKFLAGAVSGASLLDISYLDACASAGEVLPVTAKYIWRGGRGAEMGVISSDAAAHWSNVPGASAFDGLSIAILPFAPSAKLEQKMLDTVLRAGGASLSSVSSKGDVCLTQADVADFVVSDQVDASSPAAVPRLEPLLECGGDVVVVSPEFFKSWVSTPETALDAHLLFGRKSLPTGAALEKVLALRGKTTKKFSTKKPIVEKSTIAPPAKVSARKKPAVAVAPPAKATEAAPKKVTKHAAPAPVALSQRRQTRAKKMSEAPLAARVAKRRRVLRDASNN</sequence>
<dbReference type="InterPro" id="IPR044254">
    <property type="entry name" value="At4g02110-like"/>
</dbReference>
<feature type="compositionally biased region" description="Acidic residues" evidence="1">
    <location>
        <begin position="597"/>
        <end position="615"/>
    </location>
</feature>
<dbReference type="SMART" id="SM00292">
    <property type="entry name" value="BRCT"/>
    <property type="match status" value="3"/>
</dbReference>
<gene>
    <name evidence="3" type="ORF">OLUC0939_LOCUS1554</name>
</gene>
<dbReference type="PANTHER" id="PTHR47181">
    <property type="entry name" value="BRCA1 C TERMINUS DOMAIN CONTAINING PROTEIN, EXPRESSED"/>
    <property type="match status" value="1"/>
</dbReference>
<organism evidence="3">
    <name type="scientific">Ostreococcus sp. 'lucimarinus'</name>
    <dbReference type="NCBI Taxonomy" id="242159"/>
    <lineage>
        <taxon>Eukaryota</taxon>
        <taxon>Viridiplantae</taxon>
        <taxon>Chlorophyta</taxon>
        <taxon>Mamiellophyceae</taxon>
        <taxon>Mamiellales</taxon>
        <taxon>Bathycoccaceae</taxon>
        <taxon>Ostreococcus</taxon>
    </lineage>
</organism>
<feature type="domain" description="BRCT" evidence="2">
    <location>
        <begin position="11"/>
        <end position="105"/>
    </location>
</feature>
<dbReference type="PANTHER" id="PTHR47181:SF2">
    <property type="entry name" value="BRCA1 C TERMINUS DOMAIN CONTAINING PROTEIN, EXPRESSED"/>
    <property type="match status" value="1"/>
</dbReference>
<protein>
    <recommendedName>
        <fullName evidence="2">BRCT domain-containing protein</fullName>
    </recommendedName>
</protein>
<proteinExistence type="predicted"/>
<feature type="compositionally biased region" description="Low complexity" evidence="1">
    <location>
        <begin position="287"/>
        <end position="300"/>
    </location>
</feature>
<feature type="region of interest" description="Disordered" evidence="1">
    <location>
        <begin position="1001"/>
        <end position="1057"/>
    </location>
</feature>
<dbReference type="SUPFAM" id="SSF52113">
    <property type="entry name" value="BRCT domain"/>
    <property type="match status" value="3"/>
</dbReference>
<feature type="compositionally biased region" description="Basic and acidic residues" evidence="1">
    <location>
        <begin position="616"/>
        <end position="627"/>
    </location>
</feature>
<dbReference type="AlphaFoldDB" id="A0A7R9T0E8"/>
<feature type="compositionally biased region" description="Basic residues" evidence="1">
    <location>
        <begin position="701"/>
        <end position="712"/>
    </location>
</feature>
<dbReference type="CDD" id="cd00027">
    <property type="entry name" value="BRCT"/>
    <property type="match status" value="1"/>
</dbReference>
<feature type="region of interest" description="Disordered" evidence="1">
    <location>
        <begin position="658"/>
        <end position="713"/>
    </location>
</feature>
<evidence type="ECO:0000259" key="2">
    <source>
        <dbReference type="PROSITE" id="PS50172"/>
    </source>
</evidence>
<feature type="region of interest" description="Disordered" evidence="1">
    <location>
        <begin position="260"/>
        <end position="305"/>
    </location>
</feature>